<dbReference type="RefSeq" id="WP_215923797.1">
    <property type="nucleotide sequence ID" value="NZ_JAHKNI010000024.1"/>
</dbReference>
<dbReference type="PANTHER" id="PTHR10196:SF69">
    <property type="entry name" value="GLYCEROL KINASE"/>
    <property type="match status" value="1"/>
</dbReference>
<evidence type="ECO:0008006" key="10">
    <source>
        <dbReference type="Google" id="ProtNLM"/>
    </source>
</evidence>
<dbReference type="InterPro" id="IPR000577">
    <property type="entry name" value="Carb_kinase_FGGY"/>
</dbReference>
<keyword evidence="4" id="KW-0418">Kinase</keyword>
<dbReference type="Pfam" id="PF00370">
    <property type="entry name" value="FGGY_N"/>
    <property type="match status" value="1"/>
</dbReference>
<evidence type="ECO:0000256" key="4">
    <source>
        <dbReference type="ARBA" id="ARBA00022777"/>
    </source>
</evidence>
<evidence type="ECO:0000259" key="7">
    <source>
        <dbReference type="Pfam" id="PF02782"/>
    </source>
</evidence>
<evidence type="ECO:0000313" key="8">
    <source>
        <dbReference type="EMBL" id="MBU3067717.1"/>
    </source>
</evidence>
<evidence type="ECO:0000259" key="6">
    <source>
        <dbReference type="Pfam" id="PF00370"/>
    </source>
</evidence>
<keyword evidence="5" id="KW-0067">ATP-binding</keyword>
<feature type="domain" description="Carbohydrate kinase FGGY C-terminal" evidence="7">
    <location>
        <begin position="259"/>
        <end position="450"/>
    </location>
</feature>
<proteinExistence type="inferred from homology"/>
<dbReference type="InterPro" id="IPR018485">
    <property type="entry name" value="FGGY_C"/>
</dbReference>
<comment type="similarity">
    <text evidence="1">Belongs to the FGGY kinase family.</text>
</comment>
<dbReference type="EMBL" id="JAHKNI010000024">
    <property type="protein sequence ID" value="MBU3067717.1"/>
    <property type="molecule type" value="Genomic_DNA"/>
</dbReference>
<sequence length="520" mass="54587">MSSTAILAIDEGTTGTRAAWVTADGVVHDLEYRRLAVSTPRFGVVEQDAGEILEKTLDVCRAVVARAEAAGASIAAVALATQRATAVLWDTVTGQALVPAMVWQDCRHADELAALAPEWDSTLMAEVGRPTGLRSPYLWAAHKVREDPAVAQAHQAGRLGFGTIETWLLWNLAVERTYAATATNVTSAGAYVLAEHAYHRDWIAALGFPLELLPELRQDADCLGHTDPATIGVSAPILAAMGDQHAGAVGLGCLEQGQAMCVHGTGSFVDLITGTEPPARSALHPGTLTVTGWRRKQETVYAVETFTATSGSALDWVCNTLGWFDSAQSISKLAASTTTSNGIVFVPALAGIRTPVVESQVRASLTGFSMSSTRAEVGYAVLEGIAQSVADSAEANAEVAGLDVTHIVVGGGLSSSDPLIQMQADLTGIPMRRLPDSGVASLRGAAFMAGSDGLLWNSLAEAASTLAAAEVFEPRLADGLRRRRRAAWKARIAAELELVESRDAPPQSAIAPVHKQLSEG</sequence>
<organism evidence="8 9">
    <name type="scientific">Nocardia albiluteola</name>
    <dbReference type="NCBI Taxonomy" id="2842303"/>
    <lineage>
        <taxon>Bacteria</taxon>
        <taxon>Bacillati</taxon>
        <taxon>Actinomycetota</taxon>
        <taxon>Actinomycetes</taxon>
        <taxon>Mycobacteriales</taxon>
        <taxon>Nocardiaceae</taxon>
        <taxon>Nocardia</taxon>
    </lineage>
</organism>
<evidence type="ECO:0000256" key="3">
    <source>
        <dbReference type="ARBA" id="ARBA00022741"/>
    </source>
</evidence>
<dbReference type="Proteomes" id="UP000733379">
    <property type="component" value="Unassembled WGS sequence"/>
</dbReference>
<dbReference type="PANTHER" id="PTHR10196">
    <property type="entry name" value="SUGAR KINASE"/>
    <property type="match status" value="1"/>
</dbReference>
<dbReference type="PIRSF" id="PIRSF000538">
    <property type="entry name" value="GlpK"/>
    <property type="match status" value="1"/>
</dbReference>
<name>A0ABS6BBQ2_9NOCA</name>
<reference evidence="8 9" key="1">
    <citation type="submission" date="2021-06" db="EMBL/GenBank/DDBJ databases">
        <title>Actinomycetes sequencing.</title>
        <authorList>
            <person name="Shan Q."/>
        </authorList>
    </citation>
    <scope>NUCLEOTIDE SEQUENCE [LARGE SCALE GENOMIC DNA]</scope>
    <source>
        <strain evidence="8 9">NEAU-G5</strain>
    </source>
</reference>
<dbReference type="SUPFAM" id="SSF53067">
    <property type="entry name" value="Actin-like ATPase domain"/>
    <property type="match status" value="2"/>
</dbReference>
<feature type="domain" description="Carbohydrate kinase FGGY N-terminal" evidence="6">
    <location>
        <begin position="6"/>
        <end position="250"/>
    </location>
</feature>
<evidence type="ECO:0000256" key="5">
    <source>
        <dbReference type="ARBA" id="ARBA00022840"/>
    </source>
</evidence>
<accession>A0ABS6BBQ2</accession>
<keyword evidence="9" id="KW-1185">Reference proteome</keyword>
<dbReference type="Gene3D" id="3.30.420.40">
    <property type="match status" value="2"/>
</dbReference>
<evidence type="ECO:0000256" key="1">
    <source>
        <dbReference type="ARBA" id="ARBA00009156"/>
    </source>
</evidence>
<protein>
    <recommendedName>
        <fullName evidence="10">Glycerol kinase</fullName>
    </recommendedName>
</protein>
<keyword evidence="3" id="KW-0547">Nucleotide-binding</keyword>
<dbReference type="InterPro" id="IPR018484">
    <property type="entry name" value="FGGY_N"/>
</dbReference>
<gene>
    <name evidence="8" type="ORF">KO481_40140</name>
</gene>
<dbReference type="Pfam" id="PF02782">
    <property type="entry name" value="FGGY_C"/>
    <property type="match status" value="1"/>
</dbReference>
<dbReference type="InterPro" id="IPR043129">
    <property type="entry name" value="ATPase_NBD"/>
</dbReference>
<evidence type="ECO:0000256" key="2">
    <source>
        <dbReference type="ARBA" id="ARBA00022679"/>
    </source>
</evidence>
<keyword evidence="2" id="KW-0808">Transferase</keyword>
<evidence type="ECO:0000313" key="9">
    <source>
        <dbReference type="Proteomes" id="UP000733379"/>
    </source>
</evidence>
<comment type="caution">
    <text evidence="8">The sequence shown here is derived from an EMBL/GenBank/DDBJ whole genome shotgun (WGS) entry which is preliminary data.</text>
</comment>